<dbReference type="InterPro" id="IPR014004">
    <property type="entry name" value="Transpt-assoc_nodulatn_dom_bac"/>
</dbReference>
<evidence type="ECO:0000259" key="2">
    <source>
        <dbReference type="PROSITE" id="PS50914"/>
    </source>
</evidence>
<keyword evidence="1" id="KW-0732">Signal</keyword>
<feature type="chain" id="PRO_5030918235" evidence="1">
    <location>
        <begin position="33"/>
        <end position="127"/>
    </location>
</feature>
<proteinExistence type="predicted"/>
<protein>
    <submittedName>
        <fullName evidence="3">BON domain-containing protein</fullName>
    </submittedName>
</protein>
<evidence type="ECO:0000256" key="1">
    <source>
        <dbReference type="SAM" id="SignalP"/>
    </source>
</evidence>
<dbReference type="OrthoDB" id="9793781at2"/>
<dbReference type="KEGG" id="pacs:FAZ98_32820"/>
<evidence type="ECO:0000313" key="4">
    <source>
        <dbReference type="Proteomes" id="UP000433577"/>
    </source>
</evidence>
<keyword evidence="4" id="KW-1185">Reference proteome</keyword>
<dbReference type="Proteomes" id="UP000433577">
    <property type="component" value="Chromosome 4"/>
</dbReference>
<dbReference type="RefSeq" id="WP_158958000.1">
    <property type="nucleotide sequence ID" value="NZ_CP046916.1"/>
</dbReference>
<accession>A0A7Z2GRH2</accession>
<dbReference type="PROSITE" id="PS50914">
    <property type="entry name" value="BON"/>
    <property type="match status" value="1"/>
</dbReference>
<dbReference type="SMART" id="SM00749">
    <property type="entry name" value="BON"/>
    <property type="match status" value="1"/>
</dbReference>
<feature type="domain" description="BON" evidence="2">
    <location>
        <begin position="56"/>
        <end position="124"/>
    </location>
</feature>
<evidence type="ECO:0000313" key="3">
    <source>
        <dbReference type="EMBL" id="QGZ66552.1"/>
    </source>
</evidence>
<dbReference type="Pfam" id="PF04972">
    <property type="entry name" value="BON"/>
    <property type="match status" value="1"/>
</dbReference>
<dbReference type="Gene3D" id="3.30.1340.30">
    <property type="match status" value="1"/>
</dbReference>
<dbReference type="PANTHER" id="PTHR34606:SF15">
    <property type="entry name" value="BON DOMAIN-CONTAINING PROTEIN"/>
    <property type="match status" value="1"/>
</dbReference>
<dbReference type="InterPro" id="IPR051686">
    <property type="entry name" value="Lipoprotein_DolP"/>
</dbReference>
<dbReference type="InterPro" id="IPR007055">
    <property type="entry name" value="BON_dom"/>
</dbReference>
<gene>
    <name evidence="3" type="ORF">FAZ98_32820</name>
</gene>
<reference evidence="3 4" key="1">
    <citation type="submission" date="2019-12" db="EMBL/GenBank/DDBJ databases">
        <title>Paraburkholderia acidiphila 7Q-K02 sp. nov and Paraburkholderia acidisoli DHF22 sp. nov., two strains isolated from forest soil.</title>
        <authorList>
            <person name="Gao Z."/>
            <person name="Qiu L."/>
        </authorList>
    </citation>
    <scope>NUCLEOTIDE SEQUENCE [LARGE SCALE GENOMIC DNA]</scope>
    <source>
        <strain evidence="3 4">DHF22</strain>
    </source>
</reference>
<name>A0A7Z2GRH2_9BURK</name>
<dbReference type="PANTHER" id="PTHR34606">
    <property type="entry name" value="BON DOMAIN-CONTAINING PROTEIN"/>
    <property type="match status" value="1"/>
</dbReference>
<dbReference type="AlphaFoldDB" id="A0A7Z2GRH2"/>
<organism evidence="3 4">
    <name type="scientific">Paraburkholderia acidisoli</name>
    <dbReference type="NCBI Taxonomy" id="2571748"/>
    <lineage>
        <taxon>Bacteria</taxon>
        <taxon>Pseudomonadati</taxon>
        <taxon>Pseudomonadota</taxon>
        <taxon>Betaproteobacteria</taxon>
        <taxon>Burkholderiales</taxon>
        <taxon>Burkholderiaceae</taxon>
        <taxon>Paraburkholderia</taxon>
    </lineage>
</organism>
<feature type="signal peptide" evidence="1">
    <location>
        <begin position="1"/>
        <end position="32"/>
    </location>
</feature>
<sequence>MSVFAPIRHGARLALAAALGTFGTLGATRAVAQSRANATPPYSLTNSGPSLGQQSGDALITAKAKAALLAASDLDSGDIHVTTESGVVTLSGVVPRRAQKAQAEQTVKQIDNVVGVRNTLDVDEAPQ</sequence>
<dbReference type="EMBL" id="CP046916">
    <property type="protein sequence ID" value="QGZ66552.1"/>
    <property type="molecule type" value="Genomic_DNA"/>
</dbReference>